<evidence type="ECO:0000259" key="1">
    <source>
        <dbReference type="Pfam" id="PF24346"/>
    </source>
</evidence>
<dbReference type="InterPro" id="IPR051172">
    <property type="entry name" value="Chlamydia_OmcB"/>
</dbReference>
<comment type="caution">
    <text evidence="2">The sequence shown here is derived from an EMBL/GenBank/DDBJ whole genome shotgun (WGS) entry which is preliminary data.</text>
</comment>
<reference evidence="2 3" key="1">
    <citation type="submission" date="2020-01" db="EMBL/GenBank/DDBJ databases">
        <title>Paenibacillus soybeanensis sp. nov. isolated from the nodules of soybean (Glycine max(L.) Merr).</title>
        <authorList>
            <person name="Wang H."/>
        </authorList>
    </citation>
    <scope>NUCLEOTIDE SEQUENCE [LARGE SCALE GENOMIC DNA]</scope>
    <source>
        <strain evidence="2 3">DSM 23054</strain>
    </source>
</reference>
<name>A0A7X5C1Q4_9BACL</name>
<dbReference type="PANTHER" id="PTHR34819">
    <property type="entry name" value="LARGE CYSTEINE-RICH PERIPLASMIC PROTEIN OMCB"/>
    <property type="match status" value="1"/>
</dbReference>
<evidence type="ECO:0000313" key="2">
    <source>
        <dbReference type="EMBL" id="NBC72992.1"/>
    </source>
</evidence>
<accession>A0A7X5C1Q4</accession>
<dbReference type="AlphaFoldDB" id="A0A7X5C1Q4"/>
<feature type="domain" description="DUF7507" evidence="1">
    <location>
        <begin position="99"/>
        <end position="187"/>
    </location>
</feature>
<keyword evidence="3" id="KW-1185">Reference proteome</keyword>
<dbReference type="PANTHER" id="PTHR34819:SF5">
    <property type="entry name" value="CONSERVED REPEAT DOMAIN PROTEIN"/>
    <property type="match status" value="1"/>
</dbReference>
<dbReference type="InterPro" id="IPR055354">
    <property type="entry name" value="DUF7507"/>
</dbReference>
<sequence>MEKTVDKPSAKPGDQVLYRIVIINDSDVDVTNVRFIDTIIRIREIVTLLPARARIEFVFPFIIPTNAGAGSEIVNTLLIFSDQTPPQRVTATVKVLPVPGLAVKKNVSPSVATPGETVTFFIEVANTGNVPLSPVTIDDPILGRFNIVQLRSGGLATGVSGSLSIPFKIPEAANEGIIRNETIVTSDQTGPISAFADLTVLPDEEE</sequence>
<dbReference type="InterPro" id="IPR013783">
    <property type="entry name" value="Ig-like_fold"/>
</dbReference>
<dbReference type="NCBIfam" id="TIGR01451">
    <property type="entry name" value="B_ant_repeat"/>
    <property type="match status" value="2"/>
</dbReference>
<dbReference type="EMBL" id="JAAAMU010000025">
    <property type="protein sequence ID" value="NBC72992.1"/>
    <property type="molecule type" value="Genomic_DNA"/>
</dbReference>
<dbReference type="Gene3D" id="2.60.40.10">
    <property type="entry name" value="Immunoglobulins"/>
    <property type="match status" value="1"/>
</dbReference>
<proteinExistence type="predicted"/>
<organism evidence="2 3">
    <name type="scientific">Paenibacillus sacheonensis</name>
    <dbReference type="NCBI Taxonomy" id="742054"/>
    <lineage>
        <taxon>Bacteria</taxon>
        <taxon>Bacillati</taxon>
        <taxon>Bacillota</taxon>
        <taxon>Bacilli</taxon>
        <taxon>Bacillales</taxon>
        <taxon>Paenibacillaceae</taxon>
        <taxon>Paenibacillus</taxon>
    </lineage>
</organism>
<dbReference type="Pfam" id="PF24346">
    <property type="entry name" value="DUF7507"/>
    <property type="match status" value="1"/>
</dbReference>
<dbReference type="OrthoDB" id="2490638at2"/>
<dbReference type="RefSeq" id="WP_161704598.1">
    <property type="nucleotide sequence ID" value="NZ_JAAAMU010000025.1"/>
</dbReference>
<dbReference type="InterPro" id="IPR047589">
    <property type="entry name" value="DUF11_rpt"/>
</dbReference>
<protein>
    <submittedName>
        <fullName evidence="2">DUF11 domain-containing protein</fullName>
    </submittedName>
</protein>
<evidence type="ECO:0000313" key="3">
    <source>
        <dbReference type="Proteomes" id="UP000558113"/>
    </source>
</evidence>
<dbReference type="Proteomes" id="UP000558113">
    <property type="component" value="Unassembled WGS sequence"/>
</dbReference>
<gene>
    <name evidence="2" type="ORF">GT003_28850</name>
</gene>